<comment type="function">
    <text evidence="6">One of the early assembly proteins it binds 23S rRNA. One of the proteins that surrounds the polypeptide exit tunnel on the outside of the ribosome. Forms the main docking site for trigger factor binding to the ribosome.</text>
</comment>
<dbReference type="GO" id="GO:0003735">
    <property type="term" value="F:structural constituent of ribosome"/>
    <property type="evidence" value="ECO:0007669"/>
    <property type="project" value="InterPro"/>
</dbReference>
<dbReference type="InterPro" id="IPR013025">
    <property type="entry name" value="Ribosomal_uL23-like"/>
</dbReference>
<keyword evidence="5 6" id="KW-0687">Ribonucleoprotein</keyword>
<evidence type="ECO:0000256" key="2">
    <source>
        <dbReference type="ARBA" id="ARBA00022730"/>
    </source>
</evidence>
<dbReference type="SUPFAM" id="SSF54189">
    <property type="entry name" value="Ribosomal proteins S24e, L23 and L15e"/>
    <property type="match status" value="1"/>
</dbReference>
<accession>A0A2S0KIP1</accession>
<dbReference type="PANTHER" id="PTHR11620">
    <property type="entry name" value="60S RIBOSOMAL PROTEIN L23A"/>
    <property type="match status" value="1"/>
</dbReference>
<dbReference type="FunFam" id="3.30.70.330:FF:000001">
    <property type="entry name" value="50S ribosomal protein L23"/>
    <property type="match status" value="1"/>
</dbReference>
<dbReference type="KEGG" id="git:C6V83_16105"/>
<organism evidence="7 8">
    <name type="scientific">Gordonia iterans</name>
    <dbReference type="NCBI Taxonomy" id="1004901"/>
    <lineage>
        <taxon>Bacteria</taxon>
        <taxon>Bacillati</taxon>
        <taxon>Actinomycetota</taxon>
        <taxon>Actinomycetes</taxon>
        <taxon>Mycobacteriales</taxon>
        <taxon>Gordoniaceae</taxon>
        <taxon>Gordonia</taxon>
    </lineage>
</organism>
<gene>
    <name evidence="6" type="primary">rplW</name>
    <name evidence="7" type="ORF">C6V83_16105</name>
</gene>
<dbReference type="RefSeq" id="WP_105943249.1">
    <property type="nucleotide sequence ID" value="NZ_CP027433.1"/>
</dbReference>
<dbReference type="GO" id="GO:0019843">
    <property type="term" value="F:rRNA binding"/>
    <property type="evidence" value="ECO:0007669"/>
    <property type="project" value="UniProtKB-UniRule"/>
</dbReference>
<keyword evidence="2 6" id="KW-0699">rRNA-binding</keyword>
<keyword evidence="8" id="KW-1185">Reference proteome</keyword>
<evidence type="ECO:0000256" key="6">
    <source>
        <dbReference type="HAMAP-Rule" id="MF_01369"/>
    </source>
</evidence>
<evidence type="ECO:0000256" key="3">
    <source>
        <dbReference type="ARBA" id="ARBA00022884"/>
    </source>
</evidence>
<reference evidence="7 8" key="1">
    <citation type="submission" date="2018-03" db="EMBL/GenBank/DDBJ databases">
        <title>Characteristics and genome of n-alkane degrading marine bacteria Gordonia iterans isolated from crude oil contaminated in Tae-an, South Korea.</title>
        <authorList>
            <person name="Lee S.-S."/>
            <person name="Kim H."/>
        </authorList>
    </citation>
    <scope>NUCLEOTIDE SEQUENCE [LARGE SCALE GENOMIC DNA]</scope>
    <source>
        <strain evidence="7 8">Co17</strain>
    </source>
</reference>
<dbReference type="HAMAP" id="MF_01369_B">
    <property type="entry name" value="Ribosomal_uL23_B"/>
    <property type="match status" value="1"/>
</dbReference>
<dbReference type="Proteomes" id="UP000239814">
    <property type="component" value="Chromosome"/>
</dbReference>
<dbReference type="AlphaFoldDB" id="A0A2S0KIP1"/>
<keyword evidence="3 6" id="KW-0694">RNA-binding</keyword>
<dbReference type="GO" id="GO:1990904">
    <property type="term" value="C:ribonucleoprotein complex"/>
    <property type="evidence" value="ECO:0007669"/>
    <property type="project" value="UniProtKB-KW"/>
</dbReference>
<comment type="similarity">
    <text evidence="1 6">Belongs to the universal ribosomal protein uL23 family.</text>
</comment>
<name>A0A2S0KIP1_9ACTN</name>
<evidence type="ECO:0000313" key="8">
    <source>
        <dbReference type="Proteomes" id="UP000239814"/>
    </source>
</evidence>
<dbReference type="OrthoDB" id="9793353at2"/>
<evidence type="ECO:0000256" key="4">
    <source>
        <dbReference type="ARBA" id="ARBA00022980"/>
    </source>
</evidence>
<evidence type="ECO:0000256" key="1">
    <source>
        <dbReference type="ARBA" id="ARBA00006700"/>
    </source>
</evidence>
<sequence>MATHADPRDIILAPVISEKAYGLLEENQYTFLVHPDSNKTQIKIAIEKIFDVKVASVNTNNREGKRKRNRYGYGKRKDTKRAIVTLREGSNPIEIFGGPVS</sequence>
<dbReference type="NCBIfam" id="NF004364">
    <property type="entry name" value="PRK05738.2-5"/>
    <property type="match status" value="1"/>
</dbReference>
<keyword evidence="4 6" id="KW-0689">Ribosomal protein</keyword>
<comment type="subunit">
    <text evidence="6">Part of the 50S ribosomal subunit. Contacts protein L29, and trigger factor when it is bound to the ribosome.</text>
</comment>
<protein>
    <recommendedName>
        <fullName evidence="6">Large ribosomal subunit protein uL23</fullName>
    </recommendedName>
</protein>
<dbReference type="GO" id="GO:0005840">
    <property type="term" value="C:ribosome"/>
    <property type="evidence" value="ECO:0007669"/>
    <property type="project" value="UniProtKB-KW"/>
</dbReference>
<dbReference type="EMBL" id="CP027433">
    <property type="protein sequence ID" value="AVM01544.1"/>
    <property type="molecule type" value="Genomic_DNA"/>
</dbReference>
<dbReference type="InterPro" id="IPR012678">
    <property type="entry name" value="Ribosomal_uL23/eL15/eS24_sf"/>
</dbReference>
<dbReference type="NCBIfam" id="NF004363">
    <property type="entry name" value="PRK05738.2-4"/>
    <property type="match status" value="1"/>
</dbReference>
<evidence type="ECO:0000313" key="7">
    <source>
        <dbReference type="EMBL" id="AVM01544.1"/>
    </source>
</evidence>
<dbReference type="GO" id="GO:0006412">
    <property type="term" value="P:translation"/>
    <property type="evidence" value="ECO:0007669"/>
    <property type="project" value="UniProtKB-UniRule"/>
</dbReference>
<dbReference type="Pfam" id="PF00276">
    <property type="entry name" value="Ribosomal_L23"/>
    <property type="match status" value="1"/>
</dbReference>
<evidence type="ECO:0000256" key="5">
    <source>
        <dbReference type="ARBA" id="ARBA00023274"/>
    </source>
</evidence>
<dbReference type="InterPro" id="IPR012677">
    <property type="entry name" value="Nucleotide-bd_a/b_plait_sf"/>
</dbReference>
<dbReference type="Gene3D" id="3.30.70.330">
    <property type="match status" value="1"/>
</dbReference>
<proteinExistence type="inferred from homology"/>